<evidence type="ECO:0000313" key="1">
    <source>
        <dbReference type="EMBL" id="KAL1212943.1"/>
    </source>
</evidence>
<evidence type="ECO:0008006" key="3">
    <source>
        <dbReference type="Google" id="ProtNLM"/>
    </source>
</evidence>
<dbReference type="InterPro" id="IPR021109">
    <property type="entry name" value="Peptidase_aspartic_dom_sf"/>
</dbReference>
<dbReference type="Gene3D" id="2.40.70.10">
    <property type="entry name" value="Acid Proteases"/>
    <property type="match status" value="1"/>
</dbReference>
<dbReference type="AlphaFoldDB" id="A0ABD1B1T4"/>
<keyword evidence="2" id="KW-1185">Reference proteome</keyword>
<dbReference type="EMBL" id="JBANAX010000355">
    <property type="protein sequence ID" value="KAL1212943.1"/>
    <property type="molecule type" value="Genomic_DNA"/>
</dbReference>
<proteinExistence type="predicted"/>
<organism evidence="1 2">
    <name type="scientific">Cardamine amara subsp. amara</name>
    <dbReference type="NCBI Taxonomy" id="228776"/>
    <lineage>
        <taxon>Eukaryota</taxon>
        <taxon>Viridiplantae</taxon>
        <taxon>Streptophyta</taxon>
        <taxon>Embryophyta</taxon>
        <taxon>Tracheophyta</taxon>
        <taxon>Spermatophyta</taxon>
        <taxon>Magnoliopsida</taxon>
        <taxon>eudicotyledons</taxon>
        <taxon>Gunneridae</taxon>
        <taxon>Pentapetalae</taxon>
        <taxon>rosids</taxon>
        <taxon>malvids</taxon>
        <taxon>Brassicales</taxon>
        <taxon>Brassicaceae</taxon>
        <taxon>Cardamineae</taxon>
        <taxon>Cardamine</taxon>
    </lineage>
</organism>
<dbReference type="Proteomes" id="UP001558713">
    <property type="component" value="Unassembled WGS sequence"/>
</dbReference>
<name>A0ABD1B1T4_CARAN</name>
<protein>
    <recommendedName>
        <fullName evidence="3">F-box protein</fullName>
    </recommendedName>
</protein>
<evidence type="ECO:0000313" key="2">
    <source>
        <dbReference type="Proteomes" id="UP001558713"/>
    </source>
</evidence>
<comment type="caution">
    <text evidence="1">The sequence shown here is derived from an EMBL/GenBank/DDBJ whole genome shotgun (WGS) entry which is preliminary data.</text>
</comment>
<dbReference type="Pfam" id="PF08284">
    <property type="entry name" value="RVP_2"/>
    <property type="match status" value="1"/>
</dbReference>
<gene>
    <name evidence="1" type="ORF">V5N11_032912</name>
</gene>
<sequence length="158" mass="17629">MGTGLTVKGKGICNNLELELPGYKMRSSFLPLGLGGVDVILGMQWLETLGDMRVNWKKQVMRFEVDGETMTIQGDLSLCNISVSLKSLWKTLRHEGEGLIVEYQECQTGEVEKSVATPRELRSVLREFAQVFEEPQGIPPSRGREHSIILKPVSVRLG</sequence>
<reference evidence="1 2" key="1">
    <citation type="submission" date="2024-04" db="EMBL/GenBank/DDBJ databases">
        <title>Genome assembly C_amara_ONT_v2.</title>
        <authorList>
            <person name="Yant L."/>
            <person name="Moore C."/>
            <person name="Slenker M."/>
        </authorList>
    </citation>
    <scope>NUCLEOTIDE SEQUENCE [LARGE SCALE GENOMIC DNA]</scope>
    <source>
        <tissue evidence="1">Leaf</tissue>
    </source>
</reference>
<accession>A0ABD1B1T4</accession>